<evidence type="ECO:0000313" key="1">
    <source>
        <dbReference type="EMBL" id="QBP10438.1"/>
    </source>
</evidence>
<accession>A0A482INM6</accession>
<dbReference type="EMBL" id="CP037900">
    <property type="protein sequence ID" value="QBP10438.1"/>
    <property type="molecule type" value="Genomic_DNA"/>
</dbReference>
<gene>
    <name evidence="1" type="ORF">DDF84_012080</name>
</gene>
<sequence>MPGYIGIIQDGSNQTPVSTLFIIRQVLTPAAVGANTTVEQTFAVPGLQVGDSLDINKASHQTGLSIGNVRVSAANTLAIQFVNTSAGSITPTSEQYIIGGQR</sequence>
<protein>
    <submittedName>
        <fullName evidence="1">Uncharacterized protein</fullName>
    </submittedName>
</protein>
<dbReference type="AlphaFoldDB" id="A0A482INM6"/>
<reference evidence="1 2" key="1">
    <citation type="submission" date="2019-03" db="EMBL/GenBank/DDBJ databases">
        <title>Comparative insights into the high quality Complete genome sequence of highly metal resistant Cupriavidus metallidurans strain BS1 isolated from a gold-copper mine.</title>
        <authorList>
            <person name="Mazhar H.S."/>
            <person name="Rensing C."/>
        </authorList>
    </citation>
    <scope>NUCLEOTIDE SEQUENCE [LARGE SCALE GENOMIC DNA]</scope>
    <source>
        <strain evidence="1 2">BS1</strain>
    </source>
</reference>
<dbReference type="Proteomes" id="UP000253772">
    <property type="component" value="Chromosome c1"/>
</dbReference>
<name>A0A482INM6_9BURK</name>
<proteinExistence type="predicted"/>
<organism evidence="1 2">
    <name type="scientific">Cupriavidus metallidurans</name>
    <dbReference type="NCBI Taxonomy" id="119219"/>
    <lineage>
        <taxon>Bacteria</taxon>
        <taxon>Pseudomonadati</taxon>
        <taxon>Pseudomonadota</taxon>
        <taxon>Betaproteobacteria</taxon>
        <taxon>Burkholderiales</taxon>
        <taxon>Burkholderiaceae</taxon>
        <taxon>Cupriavidus</taxon>
    </lineage>
</organism>
<dbReference type="OrthoDB" id="9134072at2"/>
<evidence type="ECO:0000313" key="2">
    <source>
        <dbReference type="Proteomes" id="UP000253772"/>
    </source>
</evidence>
<dbReference type="RefSeq" id="WP_111733536.1">
    <property type="nucleotide sequence ID" value="NZ_CP037900.1"/>
</dbReference>